<dbReference type="AlphaFoldDB" id="A0AAE0CLT5"/>
<dbReference type="Pfam" id="PF03108">
    <property type="entry name" value="DBD_Tnp_Mut"/>
    <property type="match status" value="1"/>
</dbReference>
<evidence type="ECO:0000313" key="3">
    <source>
        <dbReference type="Proteomes" id="UP001280121"/>
    </source>
</evidence>
<dbReference type="Proteomes" id="UP001280121">
    <property type="component" value="Unassembled WGS sequence"/>
</dbReference>
<comment type="caution">
    <text evidence="2">The sequence shown here is derived from an EMBL/GenBank/DDBJ whole genome shotgun (WGS) entry which is preliminary data.</text>
</comment>
<evidence type="ECO:0000259" key="1">
    <source>
        <dbReference type="Pfam" id="PF03108"/>
    </source>
</evidence>
<evidence type="ECO:0000313" key="2">
    <source>
        <dbReference type="EMBL" id="KAK2655856.1"/>
    </source>
</evidence>
<keyword evidence="3" id="KW-1185">Reference proteome</keyword>
<gene>
    <name evidence="2" type="ORF">Ddye_008908</name>
</gene>
<proteinExistence type="predicted"/>
<protein>
    <recommendedName>
        <fullName evidence="1">Transposase MuDR plant domain-containing protein</fullName>
    </recommendedName>
</protein>
<dbReference type="PANTHER" id="PTHR31973:SF187">
    <property type="entry name" value="MUTATOR TRANSPOSASE MUDRA PROTEIN"/>
    <property type="match status" value="1"/>
</dbReference>
<feature type="domain" description="Transposase MuDR plant" evidence="1">
    <location>
        <begin position="4"/>
        <end position="69"/>
    </location>
</feature>
<reference evidence="2" key="1">
    <citation type="journal article" date="2023" name="Plant J.">
        <title>Genome sequences and population genomics provide insights into the demographic history, inbreeding, and mutation load of two 'living fossil' tree species of Dipteronia.</title>
        <authorList>
            <person name="Feng Y."/>
            <person name="Comes H.P."/>
            <person name="Chen J."/>
            <person name="Zhu S."/>
            <person name="Lu R."/>
            <person name="Zhang X."/>
            <person name="Li P."/>
            <person name="Qiu J."/>
            <person name="Olsen K.M."/>
            <person name="Qiu Y."/>
        </authorList>
    </citation>
    <scope>NUCLEOTIDE SEQUENCE</scope>
    <source>
        <strain evidence="2">KIB01</strain>
    </source>
</reference>
<dbReference type="EMBL" id="JANJYI010000003">
    <property type="protein sequence ID" value="KAK2655856.1"/>
    <property type="molecule type" value="Genomic_DNA"/>
</dbReference>
<dbReference type="InterPro" id="IPR004332">
    <property type="entry name" value="Transposase_MuDR"/>
</dbReference>
<sequence>MDDEIKFSVGQTFDNRVVLRDILKKYTIQEGVALERIKNDHIRQTYKCITLDCPWRAHSSCMVDKTTFMLKTLMDRHECHRVYNNKEARVKWIASKFETLVKSNPNISVKLISDLLREKFNVEVDIKRLYRAKHRALKGLREDHTNCFQYLRQYTYTLNQTNPRTTIHLYPIAIVNLS</sequence>
<accession>A0AAE0CLT5</accession>
<dbReference type="PANTHER" id="PTHR31973">
    <property type="entry name" value="POLYPROTEIN, PUTATIVE-RELATED"/>
    <property type="match status" value="1"/>
</dbReference>
<name>A0AAE0CLT5_9ROSI</name>
<organism evidence="2 3">
    <name type="scientific">Dipteronia dyeriana</name>
    <dbReference type="NCBI Taxonomy" id="168575"/>
    <lineage>
        <taxon>Eukaryota</taxon>
        <taxon>Viridiplantae</taxon>
        <taxon>Streptophyta</taxon>
        <taxon>Embryophyta</taxon>
        <taxon>Tracheophyta</taxon>
        <taxon>Spermatophyta</taxon>
        <taxon>Magnoliopsida</taxon>
        <taxon>eudicotyledons</taxon>
        <taxon>Gunneridae</taxon>
        <taxon>Pentapetalae</taxon>
        <taxon>rosids</taxon>
        <taxon>malvids</taxon>
        <taxon>Sapindales</taxon>
        <taxon>Sapindaceae</taxon>
        <taxon>Hippocastanoideae</taxon>
        <taxon>Acereae</taxon>
        <taxon>Dipteronia</taxon>
    </lineage>
</organism>